<dbReference type="FunFam" id="3.40.50.2300:FF:000110">
    <property type="entry name" value="Argonaute 10"/>
    <property type="match status" value="1"/>
</dbReference>
<dbReference type="SMART" id="SM01163">
    <property type="entry name" value="DUF1785"/>
    <property type="match status" value="1"/>
</dbReference>
<gene>
    <name evidence="7" type="ORF">RHGRI_000705</name>
</gene>
<dbReference type="PROSITE" id="PS50822">
    <property type="entry name" value="PIWI"/>
    <property type="match status" value="1"/>
</dbReference>
<dbReference type="FunFam" id="3.30.420.10:FF:000013">
    <property type="entry name" value="protein argonaute 10-like"/>
    <property type="match status" value="1"/>
</dbReference>
<dbReference type="Pfam" id="PF16488">
    <property type="entry name" value="ArgoL2"/>
    <property type="match status" value="1"/>
</dbReference>
<name>A0AAV6LIK4_9ERIC</name>
<evidence type="ECO:0000256" key="1">
    <source>
        <dbReference type="ARBA" id="ARBA00008201"/>
    </source>
</evidence>
<evidence type="ECO:0000256" key="4">
    <source>
        <dbReference type="ARBA" id="ARBA00023274"/>
    </source>
</evidence>
<evidence type="ECO:0000313" key="7">
    <source>
        <dbReference type="EMBL" id="KAG5564602.1"/>
    </source>
</evidence>
<protein>
    <recommendedName>
        <fullName evidence="6">Piwi domain-containing protein</fullName>
    </recommendedName>
</protein>
<dbReference type="InterPro" id="IPR036397">
    <property type="entry name" value="RNaseH_sf"/>
</dbReference>
<dbReference type="Pfam" id="PF16486">
    <property type="entry name" value="ArgoN"/>
    <property type="match status" value="1"/>
</dbReference>
<dbReference type="Pfam" id="PF16487">
    <property type="entry name" value="ArgoMid"/>
    <property type="match status" value="1"/>
</dbReference>
<dbReference type="InterPro" id="IPR012337">
    <property type="entry name" value="RNaseH-like_sf"/>
</dbReference>
<reference evidence="7" key="1">
    <citation type="submission" date="2020-08" db="EMBL/GenBank/DDBJ databases">
        <title>Plant Genome Project.</title>
        <authorList>
            <person name="Zhang R.-G."/>
        </authorList>
    </citation>
    <scope>NUCLEOTIDE SEQUENCE</scope>
    <source>
        <strain evidence="7">WSP0</strain>
        <tissue evidence="7">Leaf</tissue>
    </source>
</reference>
<dbReference type="Pfam" id="PF02171">
    <property type="entry name" value="Piwi"/>
    <property type="match status" value="2"/>
</dbReference>
<keyword evidence="4" id="KW-0687">Ribonucleoprotein</keyword>
<keyword evidence="2" id="KW-0810">Translation regulation</keyword>
<dbReference type="SUPFAM" id="SSF101690">
    <property type="entry name" value="PAZ domain"/>
    <property type="match status" value="2"/>
</dbReference>
<organism evidence="7 8">
    <name type="scientific">Rhododendron griersonianum</name>
    <dbReference type="NCBI Taxonomy" id="479676"/>
    <lineage>
        <taxon>Eukaryota</taxon>
        <taxon>Viridiplantae</taxon>
        <taxon>Streptophyta</taxon>
        <taxon>Embryophyta</taxon>
        <taxon>Tracheophyta</taxon>
        <taxon>Spermatophyta</taxon>
        <taxon>Magnoliopsida</taxon>
        <taxon>eudicotyledons</taxon>
        <taxon>Gunneridae</taxon>
        <taxon>Pentapetalae</taxon>
        <taxon>asterids</taxon>
        <taxon>Ericales</taxon>
        <taxon>Ericaceae</taxon>
        <taxon>Ericoideae</taxon>
        <taxon>Rhodoreae</taxon>
        <taxon>Rhododendron</taxon>
    </lineage>
</organism>
<evidence type="ECO:0000256" key="2">
    <source>
        <dbReference type="ARBA" id="ARBA00022845"/>
    </source>
</evidence>
<sequence>MPHWQPKDPEQRYAISRRPLVESMNQHSVSQLPNKAPESSAECNAKKCEGRNKGRKKSRRANAETGFPSPPSSESIVLHRRPGYGQMGSKCLVKANHFLAEISERDLTQYSVTIEPEVSSTKLNKAIMAQLVKLHRDTDLGKRLPVYDGREALYTAGVLPFTSKEFTIPLAEEDEGLGIIREREFKVTIKFVARAGMHQLHELVSGKQIDTPLEALKIIAIVLKQLACQSYVSVGRFFYSPNIKRPQPLGNGLQSWRGFYQSVKPTQMGLSLNIDMSATAFIEPLPVIEFVAQVLGKDVYSRPLSDADCVKACKIVEGQRYSKRLNDKQITSLLKFSCQRPKEQEAEILQTIHQSGYNEDPYAKEFGISIDDNLASVEARVLPAPWLKYNDNGKDKEFLPKVGQWNMTNKKVINGSTVNFWACINFSRSVQESTVRGFCHQLIKMCQGSGMEFNFEPVIPIHPARPDQVKKALKYVCSAAANKLGGKEVELLIAILPDNNGSLYGDLKRICETELGLISQCCLTKHVLKISKQYLSNVSLKINVKMGGRNTVLLDALRWRIPLVSDIPTIIFGADVTHPEFGEDCSPSIAAVVASQDWPEVTKYAGLVCAQPHRQELIQDLYKTWQDPKGGTITGGMIRELLLSFQKATGQKPMRIIFYSYSPCALTDAPFSFSPLYIRRDGVSDGQFYQVLLYELDAIRKACASLEPSYQPPVTFIVVQKRHHTRLFANNHNDKGSTDKSGNILPGTVVDTKICHPTEFDFYLCSHAGIQGTSRPAHYHVLWDENNFSADEIQSLTNNLCYTYARCTRSVSLVPPAYYAHLAAYRARFYMEPHVHENASMRTTRTNGPCFRPLPALKEKVNGVVFLVLENNRTETTIIFSAPKQHCSGMAPPLLLTPISSQGYTIDLLDKAAAPTSDGLNSRQIQDLKAELLKLKGLLAEKDKLLQQAVDSPTGISVPSSSVVPPVSWKDKVVAGETAVPRMALQYFAPSFVNEKLVVSPPEEVVLLGSEKWKDCVVGYFIDHSFDIVLANGDKFSIKVWYPWRPLKCVKCKVFGHRTCQDVASSVPKLGAKQQVWVVKGGQNPIQNGEPVQVTSTPSRAVPEAVLEPIDSVISQEDQFDQHVGGPGICLDEVHTPGFAQKVFCGGSTSDPNKFAVLHLPSDEVLPDGVDPLPSEAEFHDGLIQDYSS</sequence>
<keyword evidence="8" id="KW-1185">Reference proteome</keyword>
<dbReference type="CDD" id="cd04657">
    <property type="entry name" value="Piwi_ago-like"/>
    <property type="match status" value="1"/>
</dbReference>
<dbReference type="Pfam" id="PF08699">
    <property type="entry name" value="ArgoL1"/>
    <property type="match status" value="1"/>
</dbReference>
<evidence type="ECO:0000259" key="6">
    <source>
        <dbReference type="PROSITE" id="PS50822"/>
    </source>
</evidence>
<dbReference type="Gene3D" id="3.30.420.10">
    <property type="entry name" value="Ribonuclease H-like superfamily/Ribonuclease H"/>
    <property type="match status" value="1"/>
</dbReference>
<dbReference type="InterPro" id="IPR045246">
    <property type="entry name" value="Piwi_ago-like"/>
</dbReference>
<dbReference type="EMBL" id="JACTNZ010000001">
    <property type="protein sequence ID" value="KAG5564602.1"/>
    <property type="molecule type" value="Genomic_DNA"/>
</dbReference>
<dbReference type="InterPro" id="IPR003165">
    <property type="entry name" value="Piwi"/>
</dbReference>
<dbReference type="GO" id="GO:0003676">
    <property type="term" value="F:nucleic acid binding"/>
    <property type="evidence" value="ECO:0007669"/>
    <property type="project" value="InterPro"/>
</dbReference>
<dbReference type="GO" id="GO:1990904">
    <property type="term" value="C:ribonucleoprotein complex"/>
    <property type="evidence" value="ECO:0007669"/>
    <property type="project" value="UniProtKB-KW"/>
</dbReference>
<evidence type="ECO:0000256" key="5">
    <source>
        <dbReference type="SAM" id="MobiDB-lite"/>
    </source>
</evidence>
<accession>A0AAV6LIK4</accession>
<dbReference type="SMART" id="SM00950">
    <property type="entry name" value="Piwi"/>
    <property type="match status" value="1"/>
</dbReference>
<dbReference type="Gene3D" id="3.40.50.2300">
    <property type="match status" value="1"/>
</dbReference>
<feature type="region of interest" description="Disordered" evidence="5">
    <location>
        <begin position="17"/>
        <end position="77"/>
    </location>
</feature>
<dbReference type="GO" id="GO:0006417">
    <property type="term" value="P:regulation of translation"/>
    <property type="evidence" value="ECO:0007669"/>
    <property type="project" value="UniProtKB-KW"/>
</dbReference>
<dbReference type="InterPro" id="IPR032472">
    <property type="entry name" value="ArgoL2"/>
</dbReference>
<evidence type="ECO:0000313" key="8">
    <source>
        <dbReference type="Proteomes" id="UP000823749"/>
    </source>
</evidence>
<dbReference type="Proteomes" id="UP000823749">
    <property type="component" value="Chromosome 1"/>
</dbReference>
<proteinExistence type="inferred from homology"/>
<dbReference type="GO" id="GO:0031047">
    <property type="term" value="P:regulatory ncRNA-mediated gene silencing"/>
    <property type="evidence" value="ECO:0007669"/>
    <property type="project" value="UniProtKB-KW"/>
</dbReference>
<feature type="compositionally biased region" description="Polar residues" evidence="5">
    <location>
        <begin position="23"/>
        <end position="33"/>
    </location>
</feature>
<dbReference type="AlphaFoldDB" id="A0AAV6LIK4"/>
<dbReference type="InterPro" id="IPR032473">
    <property type="entry name" value="Argonaute_Mid_dom"/>
</dbReference>
<comment type="similarity">
    <text evidence="1">Belongs to the argonaute family. Ago subfamily.</text>
</comment>
<dbReference type="PANTHER" id="PTHR22891">
    <property type="entry name" value="EUKARYOTIC TRANSLATION INITIATION FACTOR 2C"/>
    <property type="match status" value="1"/>
</dbReference>
<dbReference type="GO" id="GO:0051607">
    <property type="term" value="P:defense response to virus"/>
    <property type="evidence" value="ECO:0007669"/>
    <property type="project" value="UniProtKB-ARBA"/>
</dbReference>
<dbReference type="InterPro" id="IPR014811">
    <property type="entry name" value="ArgoL1"/>
</dbReference>
<dbReference type="InterPro" id="IPR032474">
    <property type="entry name" value="Argonaute_N"/>
</dbReference>
<dbReference type="InterPro" id="IPR036085">
    <property type="entry name" value="PAZ_dom_sf"/>
</dbReference>
<keyword evidence="3" id="KW-0943">RNA-mediated gene silencing</keyword>
<dbReference type="SUPFAM" id="SSF53098">
    <property type="entry name" value="Ribonuclease H-like"/>
    <property type="match status" value="1"/>
</dbReference>
<comment type="caution">
    <text evidence="7">The sequence shown here is derived from an EMBL/GenBank/DDBJ whole genome shotgun (WGS) entry which is preliminary data.</text>
</comment>
<feature type="domain" description="Piwi" evidence="6">
    <location>
        <begin position="491"/>
        <end position="832"/>
    </location>
</feature>
<evidence type="ECO:0000256" key="3">
    <source>
        <dbReference type="ARBA" id="ARBA00023158"/>
    </source>
</evidence>